<keyword evidence="1" id="KW-0812">Transmembrane</keyword>
<reference evidence="2 3" key="1">
    <citation type="submission" date="2010-10" db="EMBL/GenBank/DDBJ databases">
        <authorList>
            <consortium name="The Broad Institute Genome Sequencing Platform"/>
            <person name="Ward D."/>
            <person name="Earl A."/>
            <person name="Feldgarden M."/>
            <person name="Young S.K."/>
            <person name="Gargeya S."/>
            <person name="Zeng Q."/>
            <person name="Alvarado L."/>
            <person name="Berlin A."/>
            <person name="Bochicchio J."/>
            <person name="Chapman S.B."/>
            <person name="Chen Z."/>
            <person name="Freedman E."/>
            <person name="Gellesch M."/>
            <person name="Goldberg J."/>
            <person name="Griggs A."/>
            <person name="Gujja S."/>
            <person name="Heilman E."/>
            <person name="Heiman D."/>
            <person name="Howarth C."/>
            <person name="Mehta T."/>
            <person name="Neiman D."/>
            <person name="Pearson M."/>
            <person name="Roberts A."/>
            <person name="Saif S."/>
            <person name="Shea T."/>
            <person name="Shenoy N."/>
            <person name="Sisk P."/>
            <person name="Stolte C."/>
            <person name="Sykes S."/>
            <person name="White J."/>
            <person name="Yandava C."/>
            <person name="Allen-Vercoe E."/>
            <person name="Sibley C."/>
            <person name="Ambrose C.E."/>
            <person name="Strauss J."/>
            <person name="Daigneault M."/>
            <person name="Haas B."/>
            <person name="Nusbaum C."/>
            <person name="Birren B."/>
        </authorList>
    </citation>
    <scope>NUCLEOTIDE SEQUENCE [LARGE SCALE GENOMIC DNA]</scope>
    <source>
        <strain evidence="2 3">3_1_6</strain>
    </source>
</reference>
<keyword evidence="3" id="KW-1185">Reference proteome</keyword>
<evidence type="ECO:0000256" key="1">
    <source>
        <dbReference type="SAM" id="Phobius"/>
    </source>
</evidence>
<dbReference type="RefSeq" id="WP_005029687.1">
    <property type="nucleotide sequence ID" value="NZ_KE150238.1"/>
</dbReference>
<sequence length="117" mass="13190">MNNLLQSLRGVLSALIGFQSPEDGLLEKARRRWNEGRTNRPSLLDEAWEERVMFAVRLSPMDDPDVPDWLAQRFRPLALANAVIILCALMLFWHAGDPGTALAEYAQSALAGYEVFF</sequence>
<dbReference type="GeneID" id="78084440"/>
<dbReference type="Proteomes" id="UP000006034">
    <property type="component" value="Unassembled WGS sequence"/>
</dbReference>
<evidence type="ECO:0000313" key="2">
    <source>
        <dbReference type="EMBL" id="EFV42964.1"/>
    </source>
</evidence>
<accession>E5YAF2</accession>
<evidence type="ECO:0000313" key="3">
    <source>
        <dbReference type="Proteomes" id="UP000006034"/>
    </source>
</evidence>
<dbReference type="STRING" id="563192.HMPREF0179_03173"/>
<protein>
    <submittedName>
        <fullName evidence="2">Uncharacterized protein</fullName>
    </submittedName>
</protein>
<name>E5YAF2_BILW3</name>
<feature type="transmembrane region" description="Helical" evidence="1">
    <location>
        <begin position="77"/>
        <end position="95"/>
    </location>
</feature>
<comment type="caution">
    <text evidence="2">The sequence shown here is derived from an EMBL/GenBank/DDBJ whole genome shotgun (WGS) entry which is preliminary data.</text>
</comment>
<reference evidence="2 3" key="2">
    <citation type="submission" date="2013-04" db="EMBL/GenBank/DDBJ databases">
        <title>The Genome Sequence of Bilophila wadsworthia 3_1_6.</title>
        <authorList>
            <consortium name="The Broad Institute Genomics Platform"/>
            <person name="Earl A."/>
            <person name="Ward D."/>
            <person name="Feldgarden M."/>
            <person name="Gevers D."/>
            <person name="Sibley C."/>
            <person name="Strauss J."/>
            <person name="Allen-Vercoe E."/>
            <person name="Walker B."/>
            <person name="Young S."/>
            <person name="Zeng Q."/>
            <person name="Gargeya S."/>
            <person name="Fitzgerald M."/>
            <person name="Haas B."/>
            <person name="Abouelleil A."/>
            <person name="Allen A.W."/>
            <person name="Alvarado L."/>
            <person name="Arachchi H.M."/>
            <person name="Berlin A.M."/>
            <person name="Chapman S.B."/>
            <person name="Gainer-Dewar J."/>
            <person name="Goldberg J."/>
            <person name="Griggs A."/>
            <person name="Gujja S."/>
            <person name="Hansen M."/>
            <person name="Howarth C."/>
            <person name="Imamovic A."/>
            <person name="Ireland A."/>
            <person name="Larimer J."/>
            <person name="McCowan C."/>
            <person name="Murphy C."/>
            <person name="Pearson M."/>
            <person name="Poon T.W."/>
            <person name="Priest M."/>
            <person name="Roberts A."/>
            <person name="Saif S."/>
            <person name="Shea T."/>
            <person name="Sisk P."/>
            <person name="Sykes S."/>
            <person name="Wortman J."/>
            <person name="Nusbaum C."/>
            <person name="Birren B."/>
        </authorList>
    </citation>
    <scope>NUCLEOTIDE SEQUENCE [LARGE SCALE GENOMIC DNA]</scope>
    <source>
        <strain evidence="2 3">3_1_6</strain>
    </source>
</reference>
<keyword evidence="1" id="KW-0472">Membrane</keyword>
<keyword evidence="1" id="KW-1133">Transmembrane helix</keyword>
<dbReference type="AlphaFoldDB" id="E5YAF2"/>
<proteinExistence type="predicted"/>
<gene>
    <name evidence="2" type="ORF">HMPREF0179_03173</name>
</gene>
<dbReference type="HOGENOM" id="CLU_2080177_0_0_7"/>
<dbReference type="EMBL" id="ADCP02000001">
    <property type="protein sequence ID" value="EFV42964.1"/>
    <property type="molecule type" value="Genomic_DNA"/>
</dbReference>
<organism evidence="2 3">
    <name type="scientific">Bilophila wadsworthia (strain 3_1_6)</name>
    <dbReference type="NCBI Taxonomy" id="563192"/>
    <lineage>
        <taxon>Bacteria</taxon>
        <taxon>Pseudomonadati</taxon>
        <taxon>Thermodesulfobacteriota</taxon>
        <taxon>Desulfovibrionia</taxon>
        <taxon>Desulfovibrionales</taxon>
        <taxon>Desulfovibrionaceae</taxon>
        <taxon>Bilophila</taxon>
    </lineage>
</organism>